<proteinExistence type="inferred from homology"/>
<feature type="domain" description="Phosphate acetyl/butaryl transferase" evidence="4">
    <location>
        <begin position="91"/>
        <end position="306"/>
    </location>
</feature>
<dbReference type="Proteomes" id="UP000032900">
    <property type="component" value="Unassembled WGS sequence"/>
</dbReference>
<comment type="similarity">
    <text evidence="1">Belongs to the phosphate acetyltransferase and butyryltransferase family.</text>
</comment>
<dbReference type="PANTHER" id="PTHR43356">
    <property type="entry name" value="PHOSPHATE ACETYLTRANSFERASE"/>
    <property type="match status" value="1"/>
</dbReference>
<dbReference type="Pfam" id="PF01515">
    <property type="entry name" value="PTA_PTB"/>
    <property type="match status" value="1"/>
</dbReference>
<dbReference type="InterPro" id="IPR002505">
    <property type="entry name" value="PTA_PTB"/>
</dbReference>
<keyword evidence="6" id="KW-1185">Reference proteome</keyword>
<evidence type="ECO:0000256" key="1">
    <source>
        <dbReference type="ARBA" id="ARBA00005656"/>
    </source>
</evidence>
<dbReference type="SUPFAM" id="SSF53659">
    <property type="entry name" value="Isocitrate/Isopropylmalate dehydrogenase-like"/>
    <property type="match status" value="1"/>
</dbReference>
<keyword evidence="2" id="KW-0808">Transferase</keyword>
<protein>
    <submittedName>
        <fullName evidence="5">Phosphotransbutyrylase</fullName>
    </submittedName>
</protein>
<comment type="caution">
    <text evidence="5">The sequence shown here is derived from an EMBL/GenBank/DDBJ whole genome shotgun (WGS) entry which is preliminary data.</text>
</comment>
<dbReference type="PIRSF" id="PIRSF000428">
    <property type="entry name" value="P_Ac_trans"/>
    <property type="match status" value="1"/>
</dbReference>
<evidence type="ECO:0000313" key="6">
    <source>
        <dbReference type="Proteomes" id="UP000032900"/>
    </source>
</evidence>
<dbReference type="EMBL" id="BAZW01000021">
    <property type="protein sequence ID" value="GAO30338.1"/>
    <property type="molecule type" value="Genomic_DNA"/>
</dbReference>
<sequence length="308" mass="33784">MTMATKSDHPGYKRLKELQALIDPKRPRKRLALAVSQDVFSLDAVFKAYKEGVIDPILIGSEQQTMAIAKEQGYNFYGVSIIDEPNPEKCVEIAVRMVHEGRADILMKGKVSTPVLLKGVLNRDWGLRTGRLLSHFSFFEVETYHKLIGVTDVAMNIAPNLTDKIAIVNNSVQYLNKLGIARPKIAVLGAIEMVNENMQATLDAALLSKMNQRDQIKNCLIDGPLAFDNAISYESAQHKGIISEVAGDTDILLMPDIEVGNVLYKSLVWFAKAKVASLVLGASAPIVLTSRSDSEESKFDSILLAALG</sequence>
<evidence type="ECO:0000256" key="3">
    <source>
        <dbReference type="ARBA" id="ARBA00023315"/>
    </source>
</evidence>
<reference evidence="5 6" key="1">
    <citation type="journal article" date="2015" name="Microbes Environ.">
        <title>Distribution and evolution of nitrogen fixation genes in the phylum bacteroidetes.</title>
        <authorList>
            <person name="Inoue J."/>
            <person name="Oshima K."/>
            <person name="Suda W."/>
            <person name="Sakamoto M."/>
            <person name="Iino T."/>
            <person name="Noda S."/>
            <person name="Hongoh Y."/>
            <person name="Hattori M."/>
            <person name="Ohkuma M."/>
        </authorList>
    </citation>
    <scope>NUCLEOTIDE SEQUENCE [LARGE SCALE GENOMIC DNA]</scope>
    <source>
        <strain evidence="5">JCM 15548</strain>
    </source>
</reference>
<dbReference type="PANTHER" id="PTHR43356:SF2">
    <property type="entry name" value="PHOSPHATE ACETYLTRANSFERASE"/>
    <property type="match status" value="1"/>
</dbReference>
<dbReference type="Gene3D" id="3.40.718.10">
    <property type="entry name" value="Isopropylmalate Dehydrogenase"/>
    <property type="match status" value="1"/>
</dbReference>
<dbReference type="RefSeq" id="WP_227625714.1">
    <property type="nucleotide sequence ID" value="NZ_BAZW01000021.1"/>
</dbReference>
<dbReference type="InterPro" id="IPR012147">
    <property type="entry name" value="P_Ac_Bu_trans"/>
</dbReference>
<organism evidence="5 6">
    <name type="scientific">Geofilum rubicundum JCM 15548</name>
    <dbReference type="NCBI Taxonomy" id="1236989"/>
    <lineage>
        <taxon>Bacteria</taxon>
        <taxon>Pseudomonadati</taxon>
        <taxon>Bacteroidota</taxon>
        <taxon>Bacteroidia</taxon>
        <taxon>Marinilabiliales</taxon>
        <taxon>Marinilabiliaceae</taxon>
        <taxon>Geofilum</taxon>
    </lineage>
</organism>
<dbReference type="NCBIfam" id="NF006045">
    <property type="entry name" value="PRK08190.1"/>
    <property type="match status" value="1"/>
</dbReference>
<dbReference type="STRING" id="1236989.JCM15548_12601"/>
<evidence type="ECO:0000259" key="4">
    <source>
        <dbReference type="Pfam" id="PF01515"/>
    </source>
</evidence>
<dbReference type="GO" id="GO:0016746">
    <property type="term" value="F:acyltransferase activity"/>
    <property type="evidence" value="ECO:0007669"/>
    <property type="project" value="UniProtKB-KW"/>
</dbReference>
<name>A0A0E9LYF7_9BACT</name>
<dbReference type="InterPro" id="IPR050500">
    <property type="entry name" value="Phos_Acetyltrans/Butyryltrans"/>
</dbReference>
<keyword evidence="3" id="KW-0012">Acyltransferase</keyword>
<dbReference type="AlphaFoldDB" id="A0A0E9LYF7"/>
<accession>A0A0E9LYF7</accession>
<gene>
    <name evidence="5" type="ORF">JCM15548_12601</name>
</gene>
<evidence type="ECO:0000313" key="5">
    <source>
        <dbReference type="EMBL" id="GAO30338.1"/>
    </source>
</evidence>
<evidence type="ECO:0000256" key="2">
    <source>
        <dbReference type="ARBA" id="ARBA00022679"/>
    </source>
</evidence>